<sequence>MSSFDWKERFKDRIGTAAAAMKLIKSGDGIFVGSACAQPQHLVEALVAHSGHVYDAHIIHLLTMGEAPYADAQFRERFKMNSFFLADNVRHAIEEGVGDYTPIFLSDIPDEFESGRIPIDVALISVSPPDSNGLCSFGVSVDIVKSAASNARYVVAQVNSHMPRTLGDSFIHVNQIDMLVPHDEPVIEVPV</sequence>
<evidence type="ECO:0000313" key="2">
    <source>
        <dbReference type="EMBL" id="GAG31049.1"/>
    </source>
</evidence>
<dbReference type="Gene3D" id="3.40.1080.10">
    <property type="entry name" value="Glutaconate Coenzyme A-transferase"/>
    <property type="match status" value="1"/>
</dbReference>
<dbReference type="GO" id="GO:0006083">
    <property type="term" value="P:acetate metabolic process"/>
    <property type="evidence" value="ECO:0007669"/>
    <property type="project" value="InterPro"/>
</dbReference>
<gene>
    <name evidence="2" type="ORF">S01H1_64683</name>
</gene>
<dbReference type="EMBL" id="BARS01042646">
    <property type="protein sequence ID" value="GAG31049.1"/>
    <property type="molecule type" value="Genomic_DNA"/>
</dbReference>
<dbReference type="PANTHER" id="PTHR21432:SF20">
    <property type="entry name" value="ACETYL-COA HYDROLASE"/>
    <property type="match status" value="1"/>
</dbReference>
<dbReference type="InterPro" id="IPR046433">
    <property type="entry name" value="ActCoA_hydro"/>
</dbReference>
<proteinExistence type="predicted"/>
<protein>
    <recommendedName>
        <fullName evidence="1">Acetyl-CoA hydrolase/transferase N-terminal domain-containing protein</fullName>
    </recommendedName>
</protein>
<dbReference type="InterPro" id="IPR037171">
    <property type="entry name" value="NagB/RpiA_transferase-like"/>
</dbReference>
<dbReference type="SUPFAM" id="SSF100950">
    <property type="entry name" value="NagB/RpiA/CoA transferase-like"/>
    <property type="match status" value="1"/>
</dbReference>
<dbReference type="GO" id="GO:0008775">
    <property type="term" value="F:acetate CoA-transferase activity"/>
    <property type="evidence" value="ECO:0007669"/>
    <property type="project" value="InterPro"/>
</dbReference>
<dbReference type="PANTHER" id="PTHR21432">
    <property type="entry name" value="ACETYL-COA HYDROLASE-RELATED"/>
    <property type="match status" value="1"/>
</dbReference>
<name>X0WJC2_9ZZZZ</name>
<reference evidence="2" key="1">
    <citation type="journal article" date="2014" name="Front. Microbiol.">
        <title>High frequency of phylogenetically diverse reductive dehalogenase-homologous genes in deep subseafloor sedimentary metagenomes.</title>
        <authorList>
            <person name="Kawai M."/>
            <person name="Futagami T."/>
            <person name="Toyoda A."/>
            <person name="Takaki Y."/>
            <person name="Nishi S."/>
            <person name="Hori S."/>
            <person name="Arai W."/>
            <person name="Tsubouchi T."/>
            <person name="Morono Y."/>
            <person name="Uchiyama I."/>
            <person name="Ito T."/>
            <person name="Fujiyama A."/>
            <person name="Inagaki F."/>
            <person name="Takami H."/>
        </authorList>
    </citation>
    <scope>NUCLEOTIDE SEQUENCE</scope>
    <source>
        <strain evidence="2">Expedition CK06-06</strain>
    </source>
</reference>
<dbReference type="AlphaFoldDB" id="X0WJC2"/>
<dbReference type="InterPro" id="IPR003702">
    <property type="entry name" value="ActCoA_hydro_N"/>
</dbReference>
<comment type="caution">
    <text evidence="2">The sequence shown here is derived from an EMBL/GenBank/DDBJ whole genome shotgun (WGS) entry which is preliminary data.</text>
</comment>
<accession>X0WJC2</accession>
<organism evidence="2">
    <name type="scientific">marine sediment metagenome</name>
    <dbReference type="NCBI Taxonomy" id="412755"/>
    <lineage>
        <taxon>unclassified sequences</taxon>
        <taxon>metagenomes</taxon>
        <taxon>ecological metagenomes</taxon>
    </lineage>
</organism>
<feature type="domain" description="Acetyl-CoA hydrolase/transferase N-terminal" evidence="1">
    <location>
        <begin position="22"/>
        <end position="187"/>
    </location>
</feature>
<evidence type="ECO:0000259" key="1">
    <source>
        <dbReference type="Pfam" id="PF02550"/>
    </source>
</evidence>
<dbReference type="Pfam" id="PF02550">
    <property type="entry name" value="AcetylCoA_hydro"/>
    <property type="match status" value="1"/>
</dbReference>
<feature type="non-terminal residue" evidence="2">
    <location>
        <position position="191"/>
    </location>
</feature>